<dbReference type="AlphaFoldDB" id="W4VFI9"/>
<dbReference type="Proteomes" id="UP000019102">
    <property type="component" value="Unassembled WGS sequence"/>
</dbReference>
<dbReference type="PANTHER" id="PTHR46797:SF1">
    <property type="entry name" value="METHYLPHOSPHONATE SYNTHASE"/>
    <property type="match status" value="1"/>
</dbReference>
<keyword evidence="4" id="KW-1185">Reference proteome</keyword>
<dbReference type="OrthoDB" id="1859224at2"/>
<dbReference type="InterPro" id="IPR010982">
    <property type="entry name" value="Lambda_DNA-bd_dom_sf"/>
</dbReference>
<dbReference type="EMBL" id="BAVS01000002">
    <property type="protein sequence ID" value="GAE91916.1"/>
    <property type="molecule type" value="Genomic_DNA"/>
</dbReference>
<comment type="caution">
    <text evidence="3">The sequence shown here is derived from an EMBL/GenBank/DDBJ whole genome shotgun (WGS) entry which is preliminary data.</text>
</comment>
<reference evidence="3 4" key="1">
    <citation type="journal article" date="2014" name="Genome Announc.">
        <title>Draft Genome Sequence of the Boron-Tolerant and Moderately Halotolerant Bacterium Gracilibacillus boraciitolerans JCM 21714T.</title>
        <authorList>
            <person name="Ahmed I."/>
            <person name="Oshima K."/>
            <person name="Suda W."/>
            <person name="Kitamura K."/>
            <person name="Iida T."/>
            <person name="Ohmori Y."/>
            <person name="Fujiwara T."/>
            <person name="Hattori M."/>
            <person name="Ohkuma M."/>
        </authorList>
    </citation>
    <scope>NUCLEOTIDE SEQUENCE [LARGE SCALE GENOMIC DNA]</scope>
    <source>
        <strain evidence="3 4">JCM 21714</strain>
    </source>
</reference>
<dbReference type="Pfam" id="PF01381">
    <property type="entry name" value="HTH_3"/>
    <property type="match status" value="1"/>
</dbReference>
<dbReference type="GO" id="GO:0003700">
    <property type="term" value="F:DNA-binding transcription factor activity"/>
    <property type="evidence" value="ECO:0007669"/>
    <property type="project" value="TreeGrafter"/>
</dbReference>
<feature type="domain" description="HTH cro/C1-type" evidence="2">
    <location>
        <begin position="6"/>
        <end position="61"/>
    </location>
</feature>
<evidence type="ECO:0000313" key="4">
    <source>
        <dbReference type="Proteomes" id="UP000019102"/>
    </source>
</evidence>
<dbReference type="InterPro" id="IPR050807">
    <property type="entry name" value="TransReg_Diox_bact_type"/>
</dbReference>
<proteinExistence type="predicted"/>
<name>W4VFI9_9BACI</name>
<evidence type="ECO:0000313" key="3">
    <source>
        <dbReference type="EMBL" id="GAE91916.1"/>
    </source>
</evidence>
<gene>
    <name evidence="3" type="ORF">JCM21714_887</name>
</gene>
<protein>
    <submittedName>
        <fullName evidence="3">Regulator</fullName>
    </submittedName>
</protein>
<keyword evidence="1" id="KW-0238">DNA-binding</keyword>
<dbReference type="PANTHER" id="PTHR46797">
    <property type="entry name" value="HTH-TYPE TRANSCRIPTIONAL REGULATOR"/>
    <property type="match status" value="1"/>
</dbReference>
<dbReference type="Gene3D" id="1.10.260.40">
    <property type="entry name" value="lambda repressor-like DNA-binding domains"/>
    <property type="match status" value="1"/>
</dbReference>
<dbReference type="CDD" id="cd00093">
    <property type="entry name" value="HTH_XRE"/>
    <property type="match status" value="1"/>
</dbReference>
<dbReference type="InterPro" id="IPR001387">
    <property type="entry name" value="Cro/C1-type_HTH"/>
</dbReference>
<dbReference type="GO" id="GO:0005829">
    <property type="term" value="C:cytosol"/>
    <property type="evidence" value="ECO:0007669"/>
    <property type="project" value="TreeGrafter"/>
</dbReference>
<evidence type="ECO:0000259" key="2">
    <source>
        <dbReference type="PROSITE" id="PS50943"/>
    </source>
</evidence>
<accession>W4VFI9</accession>
<evidence type="ECO:0000256" key="1">
    <source>
        <dbReference type="ARBA" id="ARBA00023125"/>
    </source>
</evidence>
<dbReference type="eggNOG" id="COG1396">
    <property type="taxonomic scope" value="Bacteria"/>
</dbReference>
<dbReference type="RefSeq" id="WP_035721896.1">
    <property type="nucleotide sequence ID" value="NZ_BAVS01000002.1"/>
</dbReference>
<sequence>MIGTNINRIRKRKNLTLSELAERADVSKSYLSNIERNLNDNPSIQIIEKLAEVLGVEVVTLLSDENDPFVTNNEWMEFIGELKALGITKPDFDEYRIIFEFIKWKNKQDDNKMSSKGKSLN</sequence>
<dbReference type="GO" id="GO:0003677">
    <property type="term" value="F:DNA binding"/>
    <property type="evidence" value="ECO:0007669"/>
    <property type="project" value="UniProtKB-KW"/>
</dbReference>
<dbReference type="PROSITE" id="PS50943">
    <property type="entry name" value="HTH_CROC1"/>
    <property type="match status" value="1"/>
</dbReference>
<dbReference type="STRING" id="1298598.JCM21714_887"/>
<organism evidence="3 4">
    <name type="scientific">Gracilibacillus boraciitolerans JCM 21714</name>
    <dbReference type="NCBI Taxonomy" id="1298598"/>
    <lineage>
        <taxon>Bacteria</taxon>
        <taxon>Bacillati</taxon>
        <taxon>Bacillota</taxon>
        <taxon>Bacilli</taxon>
        <taxon>Bacillales</taxon>
        <taxon>Bacillaceae</taxon>
        <taxon>Gracilibacillus</taxon>
    </lineage>
</organism>
<dbReference type="SUPFAM" id="SSF47413">
    <property type="entry name" value="lambda repressor-like DNA-binding domains"/>
    <property type="match status" value="1"/>
</dbReference>
<dbReference type="SMART" id="SM00530">
    <property type="entry name" value="HTH_XRE"/>
    <property type="match status" value="1"/>
</dbReference>